<name>C8VX51_DESAS</name>
<accession>C8VX51</accession>
<reference evidence="1 2" key="1">
    <citation type="journal article" date="2009" name="Stand. Genomic Sci.">
        <title>Complete genome sequence of Desulfotomaculum acetoxidans type strain (5575).</title>
        <authorList>
            <person name="Spring S."/>
            <person name="Lapidus A."/>
            <person name="Schroder M."/>
            <person name="Gleim D."/>
            <person name="Sims D."/>
            <person name="Meincke L."/>
            <person name="Glavina Del Rio T."/>
            <person name="Tice H."/>
            <person name="Copeland A."/>
            <person name="Cheng J.F."/>
            <person name="Lucas S."/>
            <person name="Chen F."/>
            <person name="Nolan M."/>
            <person name="Bruce D."/>
            <person name="Goodwin L."/>
            <person name="Pitluck S."/>
            <person name="Ivanova N."/>
            <person name="Mavromatis K."/>
            <person name="Mikhailova N."/>
            <person name="Pati A."/>
            <person name="Chen A."/>
            <person name="Palaniappan K."/>
            <person name="Land M."/>
            <person name="Hauser L."/>
            <person name="Chang Y.J."/>
            <person name="Jeffries C.D."/>
            <person name="Chain P."/>
            <person name="Saunders E."/>
            <person name="Brettin T."/>
            <person name="Detter J.C."/>
            <person name="Goker M."/>
            <person name="Bristow J."/>
            <person name="Eisen J.A."/>
            <person name="Markowitz V."/>
            <person name="Hugenholtz P."/>
            <person name="Kyrpides N.C."/>
            <person name="Klenk H.P."/>
            <person name="Han C."/>
        </authorList>
    </citation>
    <scope>NUCLEOTIDE SEQUENCE [LARGE SCALE GENOMIC DNA]</scope>
    <source>
        <strain evidence="2">ATCC 49208 / DSM 771 / VKM B-1644</strain>
    </source>
</reference>
<dbReference type="KEGG" id="dae:Dtox_1773"/>
<proteinExistence type="predicted"/>
<dbReference type="HOGENOM" id="CLU_1977909_0_0_9"/>
<dbReference type="EMBL" id="CP001720">
    <property type="protein sequence ID" value="ACV62627.1"/>
    <property type="molecule type" value="Genomic_DNA"/>
</dbReference>
<evidence type="ECO:0000313" key="2">
    <source>
        <dbReference type="Proteomes" id="UP000002217"/>
    </source>
</evidence>
<evidence type="ECO:0000313" key="1">
    <source>
        <dbReference type="EMBL" id="ACV62627.1"/>
    </source>
</evidence>
<sequence>MQIMYHLSTKNLLPQILEEGIKMSEKDILPRIYLTDDRQWILKMAEFFTGLNKDIPKEELIIIELDISEISTNPDDMPVDFLPKQWDQSTKNEYPHHCFFTSEDIPISRIIKIYDLYGKHLVSPLQ</sequence>
<dbReference type="AlphaFoldDB" id="C8VX51"/>
<protein>
    <submittedName>
        <fullName evidence="1">Uncharacterized protein</fullName>
    </submittedName>
</protein>
<dbReference type="Proteomes" id="UP000002217">
    <property type="component" value="Chromosome"/>
</dbReference>
<keyword evidence="2" id="KW-1185">Reference proteome</keyword>
<organism evidence="1 2">
    <name type="scientific">Desulfofarcimen acetoxidans (strain ATCC 49208 / DSM 771 / KCTC 5769 / VKM B-1644 / 5575)</name>
    <name type="common">Desulfotomaculum acetoxidans</name>
    <dbReference type="NCBI Taxonomy" id="485916"/>
    <lineage>
        <taxon>Bacteria</taxon>
        <taxon>Bacillati</taxon>
        <taxon>Bacillota</taxon>
        <taxon>Clostridia</taxon>
        <taxon>Eubacteriales</taxon>
        <taxon>Peptococcaceae</taxon>
        <taxon>Desulfofarcimen</taxon>
    </lineage>
</organism>
<gene>
    <name evidence="1" type="ordered locus">Dtox_1773</name>
</gene>